<protein>
    <submittedName>
        <fullName evidence="1">Uncharacterized protein</fullName>
    </submittedName>
</protein>
<dbReference type="VEuPathDB" id="VectorBase:AALB008000"/>
<accession>A0A182FN87</accession>
<dbReference type="Proteomes" id="UP000069272">
    <property type="component" value="Chromosome 2L"/>
</dbReference>
<dbReference type="EnsemblMetazoa" id="AALB008000-RA">
    <property type="protein sequence ID" value="AALB008000-PA"/>
    <property type="gene ID" value="AALB008000"/>
</dbReference>
<reference evidence="1" key="2">
    <citation type="submission" date="2022-08" db="UniProtKB">
        <authorList>
            <consortium name="EnsemblMetazoa"/>
        </authorList>
    </citation>
    <scope>IDENTIFICATION</scope>
    <source>
        <strain evidence="1">STECLA/ALBI9_A</strain>
    </source>
</reference>
<dbReference type="VEuPathDB" id="VectorBase:AALB20_025988"/>
<proteinExistence type="predicted"/>
<name>A0A182FN87_ANOAL</name>
<reference evidence="1 2" key="1">
    <citation type="journal article" date="2017" name="G3 (Bethesda)">
        <title>The Physical Genome Mapping of Anopheles albimanus Corrected Scaffold Misassemblies and Identified Interarm Rearrangements in Genus Anopheles.</title>
        <authorList>
            <person name="Artemov G.N."/>
            <person name="Peery A.N."/>
            <person name="Jiang X."/>
            <person name="Tu Z."/>
            <person name="Stegniy V.N."/>
            <person name="Sharakhova M.V."/>
            <person name="Sharakhov I.V."/>
        </authorList>
    </citation>
    <scope>NUCLEOTIDE SEQUENCE [LARGE SCALE GENOMIC DNA]</scope>
    <source>
        <strain evidence="1 2">ALBI9_A</strain>
    </source>
</reference>
<evidence type="ECO:0000313" key="1">
    <source>
        <dbReference type="EnsemblMetazoa" id="AALB008000-PA"/>
    </source>
</evidence>
<evidence type="ECO:0000313" key="2">
    <source>
        <dbReference type="Proteomes" id="UP000069272"/>
    </source>
</evidence>
<sequence length="192" mass="22504">MKALKEQSFAAADAFRANNFLILLCKREHRRNGHNIPPKDVLQAGARTIQDQFDEYDMLIFYMTDDATLMDFQLMDSSSRHSSRWIRPWSTRPRCISSARMRNRQINYLEYFTKLSVSPSAREVTRRPQPCSTRPNQYDWHNWSYVKTADSSFYGGFLSKRIALIYQDDKAQCFPHTVTGKTMSSLELINRN</sequence>
<organism evidence="1 2">
    <name type="scientific">Anopheles albimanus</name>
    <name type="common">New world malaria mosquito</name>
    <dbReference type="NCBI Taxonomy" id="7167"/>
    <lineage>
        <taxon>Eukaryota</taxon>
        <taxon>Metazoa</taxon>
        <taxon>Ecdysozoa</taxon>
        <taxon>Arthropoda</taxon>
        <taxon>Hexapoda</taxon>
        <taxon>Insecta</taxon>
        <taxon>Pterygota</taxon>
        <taxon>Neoptera</taxon>
        <taxon>Endopterygota</taxon>
        <taxon>Diptera</taxon>
        <taxon>Nematocera</taxon>
        <taxon>Culicoidea</taxon>
        <taxon>Culicidae</taxon>
        <taxon>Anophelinae</taxon>
        <taxon>Anopheles</taxon>
    </lineage>
</organism>
<dbReference type="STRING" id="7167.A0A182FN87"/>
<dbReference type="AlphaFoldDB" id="A0A182FN87"/>
<keyword evidence="2" id="KW-1185">Reference proteome</keyword>